<dbReference type="Pfam" id="PF16653">
    <property type="entry name" value="Sacchrp_dh_C"/>
    <property type="match status" value="1"/>
</dbReference>
<dbReference type="HOGENOM" id="CLU_016207_3_1_1"/>
<dbReference type="PANTHER" id="PTHR11133:SF22">
    <property type="entry name" value="ALPHA-AMINOADIPIC SEMIALDEHYDE SYNTHASE, MITOCHONDRIAL"/>
    <property type="match status" value="1"/>
</dbReference>
<dbReference type="PANTHER" id="PTHR11133">
    <property type="entry name" value="SACCHAROPINE DEHYDROGENASE"/>
    <property type="match status" value="1"/>
</dbReference>
<dbReference type="InterPro" id="IPR036291">
    <property type="entry name" value="NAD(P)-bd_dom_sf"/>
</dbReference>
<dbReference type="RefSeq" id="XP_008093028.1">
    <property type="nucleotide sequence ID" value="XM_008094837.1"/>
</dbReference>
<dbReference type="Pfam" id="PF03435">
    <property type="entry name" value="Sacchrp_dh_NADP"/>
    <property type="match status" value="1"/>
</dbReference>
<dbReference type="GeneID" id="24409517"/>
<dbReference type="EMBL" id="GG697343">
    <property type="protein sequence ID" value="EFQ29008.1"/>
    <property type="molecule type" value="Genomic_DNA"/>
</dbReference>
<dbReference type="FunFam" id="3.30.360.10:FF:000008">
    <property type="entry name" value="Alpha-aminoadipic semialdehyde synthase, mitochondrial"/>
    <property type="match status" value="1"/>
</dbReference>
<evidence type="ECO:0000313" key="6">
    <source>
        <dbReference type="EMBL" id="EFQ29008.1"/>
    </source>
</evidence>
<keyword evidence="3" id="KW-0457">Lysine biosynthesis</keyword>
<dbReference type="Proteomes" id="UP000008782">
    <property type="component" value="Unassembled WGS sequence"/>
</dbReference>
<dbReference type="AlphaFoldDB" id="E3QDS0"/>
<dbReference type="SUPFAM" id="SSF55347">
    <property type="entry name" value="Glyceraldehyde-3-phosphate dehydrogenase-like, C-terminal domain"/>
    <property type="match status" value="1"/>
</dbReference>
<keyword evidence="1" id="KW-0521">NADP</keyword>
<evidence type="ECO:0000256" key="1">
    <source>
        <dbReference type="ARBA" id="ARBA00022857"/>
    </source>
</evidence>
<dbReference type="OrthoDB" id="10059875at2759"/>
<feature type="domain" description="Saccharopine dehydrogenase-like C-terminal" evidence="5">
    <location>
        <begin position="144"/>
        <end position="459"/>
    </location>
</feature>
<reference evidence="7" key="1">
    <citation type="journal article" date="2012" name="Nat. Genet.">
        <title>Lifestyle transitions in plant pathogenic Colletotrichum fungi deciphered by genome and transcriptome analyses.</title>
        <authorList>
            <person name="O'Connell R.J."/>
            <person name="Thon M.R."/>
            <person name="Hacquard S."/>
            <person name="Amyotte S.G."/>
            <person name="Kleemann J."/>
            <person name="Torres M.F."/>
            <person name="Damm U."/>
            <person name="Buiate E.A."/>
            <person name="Epstein L."/>
            <person name="Alkan N."/>
            <person name="Altmueller J."/>
            <person name="Alvarado-Balderrama L."/>
            <person name="Bauser C.A."/>
            <person name="Becker C."/>
            <person name="Birren B.W."/>
            <person name="Chen Z."/>
            <person name="Choi J."/>
            <person name="Crouch J.A."/>
            <person name="Duvick J.P."/>
            <person name="Farman M.A."/>
            <person name="Gan P."/>
            <person name="Heiman D."/>
            <person name="Henrissat B."/>
            <person name="Howard R.J."/>
            <person name="Kabbage M."/>
            <person name="Koch C."/>
            <person name="Kracher B."/>
            <person name="Kubo Y."/>
            <person name="Law A.D."/>
            <person name="Lebrun M.-H."/>
            <person name="Lee Y.-H."/>
            <person name="Miyara I."/>
            <person name="Moore N."/>
            <person name="Neumann U."/>
            <person name="Nordstroem K."/>
            <person name="Panaccione D.G."/>
            <person name="Panstruga R."/>
            <person name="Place M."/>
            <person name="Proctor R.H."/>
            <person name="Prusky D."/>
            <person name="Rech G."/>
            <person name="Reinhardt R."/>
            <person name="Rollins J.A."/>
            <person name="Rounsley S."/>
            <person name="Schardl C.L."/>
            <person name="Schwartz D.C."/>
            <person name="Shenoy N."/>
            <person name="Shirasu K."/>
            <person name="Sikhakolli U.R."/>
            <person name="Stueber K."/>
            <person name="Sukno S.A."/>
            <person name="Sweigard J.A."/>
            <person name="Takano Y."/>
            <person name="Takahara H."/>
            <person name="Trail F."/>
            <person name="van der Does H.C."/>
            <person name="Voll L.M."/>
            <person name="Will I."/>
            <person name="Young S."/>
            <person name="Zeng Q."/>
            <person name="Zhang J."/>
            <person name="Zhou S."/>
            <person name="Dickman M.B."/>
            <person name="Schulze-Lefert P."/>
            <person name="Ver Loren van Themaat E."/>
            <person name="Ma L.-J."/>
            <person name="Vaillancourt L.J."/>
        </authorList>
    </citation>
    <scope>NUCLEOTIDE SEQUENCE [LARGE SCALE GENOMIC DNA]</scope>
    <source>
        <strain evidence="7">M1.001 / M2 / FGSC 10212</strain>
    </source>
</reference>
<gene>
    <name evidence="6" type="ORF">GLRG_04152</name>
</gene>
<dbReference type="Gene3D" id="3.40.50.720">
    <property type="entry name" value="NAD(P)-binding Rossmann-like Domain"/>
    <property type="match status" value="1"/>
</dbReference>
<dbReference type="Gene3D" id="1.10.1870.10">
    <property type="entry name" value="Domain 3, Saccharopine reductase"/>
    <property type="match status" value="1"/>
</dbReference>
<dbReference type="InterPro" id="IPR032095">
    <property type="entry name" value="Sacchrp_dh-like_C"/>
</dbReference>
<evidence type="ECO:0000256" key="2">
    <source>
        <dbReference type="ARBA" id="ARBA00023002"/>
    </source>
</evidence>
<dbReference type="VEuPathDB" id="FungiDB:GLRG_04152"/>
<accession>E3QDS0</accession>
<name>E3QDS0_COLGM</name>
<protein>
    <submittedName>
        <fullName evidence="6">Saccharopine dehydrogenase</fullName>
    </submittedName>
</protein>
<sequence length="466" mass="51630">MPDNKILVLGSGSVAKPCVDYLLRNERNKLTIGPHSLLRQISYLAQLTTQTQRAVPGPPRRRWRQTTYEPWPIALDVASPELDAHVAAHDLVISLVPFIHHPTVIKAGIRGKTHVVTTSYVSPGTRELEGEAMAAGITVLNEVGVDPGVDHLYAIKASGEVHRKGGKIKEFHSYCGGLPAPECADNPLRFKFSCSPHGYLLSQFNSASYLQDGKVVDISNRDLMARAGPYHVADGHSFVAYPNRNSVPFREFYNIPEAETVARGSLRYEGNPSFVAALIKLGWLDRQPRDWLEKGNVDLTLREVFGRIICAHGSLIARVDELCSFPNGAERGRIISGLRWIGLFSENPATLRRNPLHTLWAELERLLSFQPGERDLVMLQHKFVIQWEDGRKETRTSTLELLGDPEGHSAMAKLVGLTCGIATQLLLDGEPALNVPGVLVPYTEDICNPIRNKLEDEGIKLVEKTL</sequence>
<dbReference type="eggNOG" id="KOG0172">
    <property type="taxonomic scope" value="Eukaryota"/>
</dbReference>
<dbReference type="GO" id="GO:0019878">
    <property type="term" value="P:lysine biosynthetic process via aminoadipic acid"/>
    <property type="evidence" value="ECO:0007669"/>
    <property type="project" value="TreeGrafter"/>
</dbReference>
<dbReference type="GO" id="GO:0005737">
    <property type="term" value="C:cytoplasm"/>
    <property type="evidence" value="ECO:0007669"/>
    <property type="project" value="TreeGrafter"/>
</dbReference>
<keyword evidence="2" id="KW-0560">Oxidoreductase</keyword>
<evidence type="ECO:0000256" key="3">
    <source>
        <dbReference type="ARBA" id="ARBA00023154"/>
    </source>
</evidence>
<evidence type="ECO:0000259" key="5">
    <source>
        <dbReference type="Pfam" id="PF16653"/>
    </source>
</evidence>
<evidence type="ECO:0000313" key="7">
    <source>
        <dbReference type="Proteomes" id="UP000008782"/>
    </source>
</evidence>
<keyword evidence="7" id="KW-1185">Reference proteome</keyword>
<organism evidence="7">
    <name type="scientific">Colletotrichum graminicola (strain M1.001 / M2 / FGSC 10212)</name>
    <name type="common">Maize anthracnose fungus</name>
    <name type="synonym">Glomerella graminicola</name>
    <dbReference type="NCBI Taxonomy" id="645133"/>
    <lineage>
        <taxon>Eukaryota</taxon>
        <taxon>Fungi</taxon>
        <taxon>Dikarya</taxon>
        <taxon>Ascomycota</taxon>
        <taxon>Pezizomycotina</taxon>
        <taxon>Sordariomycetes</taxon>
        <taxon>Hypocreomycetidae</taxon>
        <taxon>Glomerellales</taxon>
        <taxon>Glomerellaceae</taxon>
        <taxon>Colletotrichum</taxon>
        <taxon>Colletotrichum graminicola species complex</taxon>
    </lineage>
</organism>
<dbReference type="Gene3D" id="3.30.360.10">
    <property type="entry name" value="Dihydrodipicolinate Reductase, domain 2"/>
    <property type="match status" value="1"/>
</dbReference>
<dbReference type="InterPro" id="IPR005097">
    <property type="entry name" value="Sacchrp_dh_NADP-bd"/>
</dbReference>
<keyword evidence="3" id="KW-0028">Amino-acid biosynthesis</keyword>
<proteinExistence type="predicted"/>
<dbReference type="SUPFAM" id="SSF51735">
    <property type="entry name" value="NAD(P)-binding Rossmann-fold domains"/>
    <property type="match status" value="1"/>
</dbReference>
<feature type="domain" description="Saccharopine dehydrogenase NADP binding" evidence="4">
    <location>
        <begin position="6"/>
        <end position="140"/>
    </location>
</feature>
<dbReference type="InterPro" id="IPR051168">
    <property type="entry name" value="AASS"/>
</dbReference>
<evidence type="ECO:0000259" key="4">
    <source>
        <dbReference type="Pfam" id="PF03435"/>
    </source>
</evidence>
<dbReference type="STRING" id="645133.E3QDS0"/>
<dbReference type="GO" id="GO:0004753">
    <property type="term" value="F:saccharopine dehydrogenase activity"/>
    <property type="evidence" value="ECO:0007669"/>
    <property type="project" value="TreeGrafter"/>
</dbReference>